<evidence type="ECO:0000256" key="2">
    <source>
        <dbReference type="ARBA" id="ARBA00022741"/>
    </source>
</evidence>
<dbReference type="EMBL" id="CP008947">
    <property type="protein sequence ID" value="AII09849.1"/>
    <property type="molecule type" value="Genomic_DNA"/>
</dbReference>
<evidence type="ECO:0000313" key="7">
    <source>
        <dbReference type="Proteomes" id="UP000028488"/>
    </source>
</evidence>
<keyword evidence="1 5" id="KW-0436">Ligase</keyword>
<dbReference type="Pfam" id="PF04107">
    <property type="entry name" value="GCS2"/>
    <property type="match status" value="1"/>
</dbReference>
<dbReference type="InterPro" id="IPR050141">
    <property type="entry name" value="GCL_type2/YbdK_subfam"/>
</dbReference>
<evidence type="ECO:0000256" key="4">
    <source>
        <dbReference type="ARBA" id="ARBA00048819"/>
    </source>
</evidence>
<comment type="similarity">
    <text evidence="5">Belongs to the glutamate--cysteine ligase type 2 family. YbdK subfamily.</text>
</comment>
<name>A0A076F271_RHOOP</name>
<sequence>MSAAATESGRDLSVGVEEEFFLVDESGHLSAAGPDVVAEAGHDIHGLQRELARCQIETATGVCHTGEELHEELRSLRRRLAKAAAGRDLLLLPSGTSLIVEGLPPAITPSPRYEEMARHFGSIVDTVTTCGCHVHVGIPSRDVGVRVSNLVRSWLPVLLALAANSPFHSGHDTAYHSWRHIMWSRWPSAGPPPHFDSADEYEATVGAMIGTGAAMDRGMIYWHVRLSDKQPTIEVRIADVAMTAAHAALYAVVVKGLVGWALRSLENGLTVPWLRAELLRAQLWRAARDGLDGECTSPATDRSLPIRRQLELLYECVATGLGASDRAFLESGLDTVLREGTGAERQRAEFARVGTLAAVVDLLTREVVS</sequence>
<comment type="function">
    <text evidence="5">ATP-dependent carboxylate-amine ligase which exhibits weak glutamate--cysteine ligase activity.</text>
</comment>
<dbReference type="InterPro" id="IPR006336">
    <property type="entry name" value="GCS2"/>
</dbReference>
<dbReference type="Proteomes" id="UP000028488">
    <property type="component" value="Chromosome"/>
</dbReference>
<dbReference type="NCBIfam" id="NF010041">
    <property type="entry name" value="PRK13517.1-1"/>
    <property type="match status" value="1"/>
</dbReference>
<dbReference type="HAMAP" id="MF_01609">
    <property type="entry name" value="Glu_cys_ligase_2"/>
    <property type="match status" value="1"/>
</dbReference>
<dbReference type="InterPro" id="IPR011793">
    <property type="entry name" value="YbdK"/>
</dbReference>
<keyword evidence="3 5" id="KW-0067">ATP-binding</keyword>
<evidence type="ECO:0000256" key="1">
    <source>
        <dbReference type="ARBA" id="ARBA00022598"/>
    </source>
</evidence>
<evidence type="ECO:0000313" key="6">
    <source>
        <dbReference type="EMBL" id="AII09849.1"/>
    </source>
</evidence>
<dbReference type="Gene3D" id="3.30.590.20">
    <property type="match status" value="1"/>
</dbReference>
<dbReference type="RefSeq" id="WP_128641905.1">
    <property type="nucleotide sequence ID" value="NZ_CP008947.1"/>
</dbReference>
<dbReference type="GO" id="GO:0004357">
    <property type="term" value="F:glutamate-cysteine ligase activity"/>
    <property type="evidence" value="ECO:0007669"/>
    <property type="project" value="UniProtKB-EC"/>
</dbReference>
<dbReference type="PANTHER" id="PTHR36510:SF1">
    <property type="entry name" value="GLUTAMATE--CYSTEINE LIGASE 2-RELATED"/>
    <property type="match status" value="1"/>
</dbReference>
<gene>
    <name evidence="6" type="ORF">EP51_36500</name>
</gene>
<dbReference type="PANTHER" id="PTHR36510">
    <property type="entry name" value="GLUTAMATE--CYSTEINE LIGASE 2-RELATED"/>
    <property type="match status" value="1"/>
</dbReference>
<organism evidence="6 7">
    <name type="scientific">Rhodococcus opacus</name>
    <name type="common">Nocardia opaca</name>
    <dbReference type="NCBI Taxonomy" id="37919"/>
    <lineage>
        <taxon>Bacteria</taxon>
        <taxon>Bacillati</taxon>
        <taxon>Actinomycetota</taxon>
        <taxon>Actinomycetes</taxon>
        <taxon>Mycobacteriales</taxon>
        <taxon>Nocardiaceae</taxon>
        <taxon>Rhodococcus</taxon>
    </lineage>
</organism>
<comment type="catalytic activity">
    <reaction evidence="4 5">
        <text>L-cysteine + L-glutamate + ATP = gamma-L-glutamyl-L-cysteine + ADP + phosphate + H(+)</text>
        <dbReference type="Rhea" id="RHEA:13285"/>
        <dbReference type="ChEBI" id="CHEBI:15378"/>
        <dbReference type="ChEBI" id="CHEBI:29985"/>
        <dbReference type="ChEBI" id="CHEBI:30616"/>
        <dbReference type="ChEBI" id="CHEBI:35235"/>
        <dbReference type="ChEBI" id="CHEBI:43474"/>
        <dbReference type="ChEBI" id="CHEBI:58173"/>
        <dbReference type="ChEBI" id="CHEBI:456216"/>
        <dbReference type="EC" id="6.3.2.2"/>
    </reaction>
</comment>
<dbReference type="GO" id="GO:0042398">
    <property type="term" value="P:modified amino acid biosynthetic process"/>
    <property type="evidence" value="ECO:0007669"/>
    <property type="project" value="InterPro"/>
</dbReference>
<dbReference type="EC" id="6.3.2.2" evidence="5"/>
<keyword evidence="2 5" id="KW-0547">Nucleotide-binding</keyword>
<dbReference type="GO" id="GO:0005524">
    <property type="term" value="F:ATP binding"/>
    <property type="evidence" value="ECO:0007669"/>
    <property type="project" value="UniProtKB-KW"/>
</dbReference>
<dbReference type="eggNOG" id="COG2170">
    <property type="taxonomic scope" value="Bacteria"/>
</dbReference>
<accession>A0A076F271</accession>
<evidence type="ECO:0000256" key="3">
    <source>
        <dbReference type="ARBA" id="ARBA00022840"/>
    </source>
</evidence>
<dbReference type="SUPFAM" id="SSF55931">
    <property type="entry name" value="Glutamine synthetase/guanido kinase"/>
    <property type="match status" value="1"/>
</dbReference>
<protein>
    <recommendedName>
        <fullName evidence="5">Putative glutamate--cysteine ligase 2</fullName>
        <ecNumber evidence="5">6.3.2.2</ecNumber>
    </recommendedName>
    <alternativeName>
        <fullName evidence="5">Gamma-glutamylcysteine synthetase 2</fullName>
        <shortName evidence="5">GCS 2</shortName>
        <shortName evidence="5">Gamma-GCS 2</shortName>
    </alternativeName>
</protein>
<reference evidence="6 7" key="1">
    <citation type="submission" date="2014-07" db="EMBL/GenBank/DDBJ databases">
        <title>Genome Sequence of Rhodococcus opacus Strain R7, a Biodegrader of Mono- and Polycyclic Aromatic Hydrocarbons.</title>
        <authorList>
            <person name="Di Gennaro P."/>
            <person name="Zampolli J."/>
            <person name="Presti I."/>
            <person name="Cappelletti M."/>
            <person name="D'Ursi P."/>
            <person name="Orro A."/>
            <person name="Mezzelani A."/>
            <person name="Milanesi L."/>
        </authorList>
    </citation>
    <scope>NUCLEOTIDE SEQUENCE [LARGE SCALE GENOMIC DNA]</scope>
    <source>
        <strain evidence="6 7">R7</strain>
    </source>
</reference>
<dbReference type="InterPro" id="IPR014746">
    <property type="entry name" value="Gln_synth/guanido_kin_cat_dom"/>
</dbReference>
<dbReference type="AlphaFoldDB" id="A0A076F271"/>
<proteinExistence type="inferred from homology"/>
<dbReference type="NCBIfam" id="TIGR02050">
    <property type="entry name" value="gshA_cyan_rel"/>
    <property type="match status" value="1"/>
</dbReference>
<evidence type="ECO:0000256" key="5">
    <source>
        <dbReference type="HAMAP-Rule" id="MF_01609"/>
    </source>
</evidence>